<feature type="domain" description="TonB C-terminal" evidence="12">
    <location>
        <begin position="205"/>
        <end position="293"/>
    </location>
</feature>
<organism evidence="13 14">
    <name type="scientific">Manganibacter manganicus</name>
    <dbReference type="NCBI Taxonomy" id="1873176"/>
    <lineage>
        <taxon>Bacteria</taxon>
        <taxon>Pseudomonadati</taxon>
        <taxon>Pseudomonadota</taxon>
        <taxon>Alphaproteobacteria</taxon>
        <taxon>Hyphomicrobiales</taxon>
        <taxon>Phyllobacteriaceae</taxon>
        <taxon>Manganibacter</taxon>
    </lineage>
</organism>
<dbReference type="Proteomes" id="UP000191905">
    <property type="component" value="Unassembled WGS sequence"/>
</dbReference>
<keyword evidence="14" id="KW-1185">Reference proteome</keyword>
<dbReference type="PANTHER" id="PTHR33446:SF2">
    <property type="entry name" value="PROTEIN TONB"/>
    <property type="match status" value="1"/>
</dbReference>
<evidence type="ECO:0000256" key="11">
    <source>
        <dbReference type="SAM" id="Phobius"/>
    </source>
</evidence>
<reference evidence="13 14" key="1">
    <citation type="journal article" date="2016" name="Int. J. Syst. Evol. Microbiol.">
        <title>Pseudaminobacter manganicus sp. nov., isolated from sludge of a manganese mine.</title>
        <authorList>
            <person name="Li J."/>
            <person name="Huang J."/>
            <person name="Liao S."/>
            <person name="Wang G."/>
        </authorList>
    </citation>
    <scope>NUCLEOTIDE SEQUENCE [LARGE SCALE GENOMIC DNA]</scope>
    <source>
        <strain evidence="13 14">JH-7</strain>
    </source>
</reference>
<dbReference type="InterPro" id="IPR006260">
    <property type="entry name" value="TonB/TolA_C"/>
</dbReference>
<evidence type="ECO:0000256" key="9">
    <source>
        <dbReference type="ARBA" id="ARBA00023136"/>
    </source>
</evidence>
<keyword evidence="9 11" id="KW-0472">Membrane</keyword>
<dbReference type="InterPro" id="IPR051045">
    <property type="entry name" value="TonB-dependent_transducer"/>
</dbReference>
<proteinExistence type="inferred from homology"/>
<feature type="compositionally biased region" description="Basic and acidic residues" evidence="10">
    <location>
        <begin position="157"/>
        <end position="186"/>
    </location>
</feature>
<dbReference type="SUPFAM" id="SSF74653">
    <property type="entry name" value="TolA/TonB C-terminal domain"/>
    <property type="match status" value="1"/>
</dbReference>
<protein>
    <recommendedName>
        <fullName evidence="12">TonB C-terminal domain-containing protein</fullName>
    </recommendedName>
</protein>
<keyword evidence="4" id="KW-1003">Cell membrane</keyword>
<feature type="compositionally biased region" description="Low complexity" evidence="10">
    <location>
        <begin position="190"/>
        <end position="203"/>
    </location>
</feature>
<evidence type="ECO:0000256" key="10">
    <source>
        <dbReference type="SAM" id="MobiDB-lite"/>
    </source>
</evidence>
<evidence type="ECO:0000313" key="14">
    <source>
        <dbReference type="Proteomes" id="UP000191905"/>
    </source>
</evidence>
<comment type="caution">
    <text evidence="13">The sequence shown here is derived from an EMBL/GenBank/DDBJ whole genome shotgun (WGS) entry which is preliminary data.</text>
</comment>
<evidence type="ECO:0000256" key="8">
    <source>
        <dbReference type="ARBA" id="ARBA00022989"/>
    </source>
</evidence>
<dbReference type="AlphaFoldDB" id="A0A1V8RM99"/>
<evidence type="ECO:0000256" key="2">
    <source>
        <dbReference type="ARBA" id="ARBA00006555"/>
    </source>
</evidence>
<evidence type="ECO:0000259" key="12">
    <source>
        <dbReference type="PROSITE" id="PS52015"/>
    </source>
</evidence>
<accession>A0A1V8RM99</accession>
<keyword evidence="5" id="KW-0997">Cell inner membrane</keyword>
<dbReference type="STRING" id="1873176.BFN67_05715"/>
<dbReference type="Pfam" id="PF03544">
    <property type="entry name" value="TonB_C"/>
    <property type="match status" value="1"/>
</dbReference>
<dbReference type="PANTHER" id="PTHR33446">
    <property type="entry name" value="PROTEIN TONB-RELATED"/>
    <property type="match status" value="1"/>
</dbReference>
<evidence type="ECO:0000256" key="3">
    <source>
        <dbReference type="ARBA" id="ARBA00022448"/>
    </source>
</evidence>
<evidence type="ECO:0000256" key="1">
    <source>
        <dbReference type="ARBA" id="ARBA00004383"/>
    </source>
</evidence>
<dbReference type="GO" id="GO:0031992">
    <property type="term" value="F:energy transducer activity"/>
    <property type="evidence" value="ECO:0007669"/>
    <property type="project" value="TreeGrafter"/>
</dbReference>
<name>A0A1V8RM99_9HYPH</name>
<evidence type="ECO:0000313" key="13">
    <source>
        <dbReference type="EMBL" id="OQM74335.1"/>
    </source>
</evidence>
<dbReference type="InterPro" id="IPR037682">
    <property type="entry name" value="TonB_C"/>
</dbReference>
<keyword evidence="3" id="KW-0813">Transport</keyword>
<gene>
    <name evidence="13" type="ORF">BFN67_05715</name>
</gene>
<dbReference type="Gene3D" id="3.30.1150.10">
    <property type="match status" value="1"/>
</dbReference>
<keyword evidence="7" id="KW-0653">Protein transport</keyword>
<dbReference type="RefSeq" id="WP_080920951.1">
    <property type="nucleotide sequence ID" value="NZ_MDET01000034.1"/>
</dbReference>
<dbReference type="GO" id="GO:0098797">
    <property type="term" value="C:plasma membrane protein complex"/>
    <property type="evidence" value="ECO:0007669"/>
    <property type="project" value="TreeGrafter"/>
</dbReference>
<comment type="similarity">
    <text evidence="2">Belongs to the TonB family.</text>
</comment>
<dbReference type="GO" id="GO:0015031">
    <property type="term" value="P:protein transport"/>
    <property type="evidence" value="ECO:0007669"/>
    <property type="project" value="UniProtKB-KW"/>
</dbReference>
<dbReference type="PROSITE" id="PS52015">
    <property type="entry name" value="TONB_CTD"/>
    <property type="match status" value="1"/>
</dbReference>
<sequence length="293" mass="31623">MTAAPAELALSRRPPLREAGLWLGAGIVILVAHASFAYLLRDVAPRDEHDAMEQAMEIDLAPLPVSVPETVQSEALAQEEPVNKIDPVEETAEIEPDEVVEATAAPVEEIQPEPEIEKPVAETVQPEPVEPEMIEQETTEVVTPEIVVPLPQPRPEPPVRKRVERKKPASKEPKVVKEDKPAERPRRQAKTPPSTRASAASRAPKIDPSRWNSAVRAAIARRASAVRGMQGTVRISFVIGSSGTIVSASVTGSSGNARLDRAALRMVRSARVPAPPEGLGGSRHAFAIPLTFR</sequence>
<feature type="transmembrane region" description="Helical" evidence="11">
    <location>
        <begin position="20"/>
        <end position="40"/>
    </location>
</feature>
<keyword evidence="6 11" id="KW-0812">Transmembrane</keyword>
<dbReference type="NCBIfam" id="TIGR01352">
    <property type="entry name" value="tonB_Cterm"/>
    <property type="match status" value="1"/>
</dbReference>
<feature type="region of interest" description="Disordered" evidence="10">
    <location>
        <begin position="135"/>
        <end position="210"/>
    </location>
</feature>
<keyword evidence="8 11" id="KW-1133">Transmembrane helix</keyword>
<evidence type="ECO:0000256" key="4">
    <source>
        <dbReference type="ARBA" id="ARBA00022475"/>
    </source>
</evidence>
<dbReference type="OrthoDB" id="7876885at2"/>
<evidence type="ECO:0000256" key="7">
    <source>
        <dbReference type="ARBA" id="ARBA00022927"/>
    </source>
</evidence>
<feature type="compositionally biased region" description="Low complexity" evidence="10">
    <location>
        <begin position="139"/>
        <end position="149"/>
    </location>
</feature>
<dbReference type="GO" id="GO:0055085">
    <property type="term" value="P:transmembrane transport"/>
    <property type="evidence" value="ECO:0007669"/>
    <property type="project" value="InterPro"/>
</dbReference>
<comment type="subcellular location">
    <subcellularLocation>
        <location evidence="1">Cell inner membrane</location>
        <topology evidence="1">Single-pass membrane protein</topology>
        <orientation evidence="1">Periplasmic side</orientation>
    </subcellularLocation>
</comment>
<evidence type="ECO:0000256" key="5">
    <source>
        <dbReference type="ARBA" id="ARBA00022519"/>
    </source>
</evidence>
<dbReference type="EMBL" id="MDET01000034">
    <property type="protein sequence ID" value="OQM74335.1"/>
    <property type="molecule type" value="Genomic_DNA"/>
</dbReference>
<evidence type="ECO:0000256" key="6">
    <source>
        <dbReference type="ARBA" id="ARBA00022692"/>
    </source>
</evidence>